<dbReference type="AlphaFoldDB" id="A0A1F6C1E0"/>
<dbReference type="HAMAP" id="MF_01331_B">
    <property type="entry name" value="Ribosomal_uL22_B"/>
    <property type="match status" value="1"/>
</dbReference>
<dbReference type="SUPFAM" id="SSF54843">
    <property type="entry name" value="Ribosomal protein L22"/>
    <property type="match status" value="1"/>
</dbReference>
<evidence type="ECO:0000256" key="7">
    <source>
        <dbReference type="HAMAP-Rule" id="MF_01331"/>
    </source>
</evidence>
<accession>A0A1F6C1E0</accession>
<evidence type="ECO:0000256" key="8">
    <source>
        <dbReference type="RuleBase" id="RU004005"/>
    </source>
</evidence>
<dbReference type="InterPro" id="IPR047867">
    <property type="entry name" value="Ribosomal_uL22_bac/org-type"/>
</dbReference>
<keyword evidence="4 7" id="KW-0689">Ribosomal protein</keyword>
<keyword evidence="2 7" id="KW-0699">rRNA-binding</keyword>
<dbReference type="GO" id="GO:0006412">
    <property type="term" value="P:translation"/>
    <property type="evidence" value="ECO:0007669"/>
    <property type="project" value="UniProtKB-UniRule"/>
</dbReference>
<dbReference type="InterPro" id="IPR018260">
    <property type="entry name" value="Ribosomal_uL22_CS"/>
</dbReference>
<dbReference type="STRING" id="1798473.A3G50_00310"/>
<evidence type="ECO:0000313" key="13">
    <source>
        <dbReference type="Proteomes" id="UP000176633"/>
    </source>
</evidence>
<dbReference type="GO" id="GO:0019843">
    <property type="term" value="F:rRNA binding"/>
    <property type="evidence" value="ECO:0007669"/>
    <property type="project" value="UniProtKB-UniRule"/>
</dbReference>
<dbReference type="InterPro" id="IPR036394">
    <property type="entry name" value="Ribosomal_uL22_sf"/>
</dbReference>
<comment type="function">
    <text evidence="7">The globular domain of the protein is located near the polypeptide exit tunnel on the outside of the subunit, while an extended beta-hairpin is found that lines the wall of the exit tunnel in the center of the 70S ribosome.</text>
</comment>
<evidence type="ECO:0000256" key="2">
    <source>
        <dbReference type="ARBA" id="ARBA00022730"/>
    </source>
</evidence>
<evidence type="ECO:0000256" key="10">
    <source>
        <dbReference type="RuleBase" id="RU004008"/>
    </source>
</evidence>
<dbReference type="Pfam" id="PF00237">
    <property type="entry name" value="Ribosomal_L22"/>
    <property type="match status" value="1"/>
</dbReference>
<sequence length="174" mass="19925">MKTQTAKLRYLKISPRKTRLVADLIKGLPVNEAEAHLLILPNRASKPILKLLRSAVANAKNNQKINTEHLFIKEIRVDIGPRQKRSRTRARGSSSLIEKKSCHIILVLAELEKEIPLKFKFIAKPKKIKKEKLTKGKAGKEKPEGLKPAKEEKNQETKPKKLSAFRRIFRRKAI</sequence>
<evidence type="ECO:0000256" key="1">
    <source>
        <dbReference type="ARBA" id="ARBA00009451"/>
    </source>
</evidence>
<name>A0A1F6C1E0_9BACT</name>
<dbReference type="InterPro" id="IPR001063">
    <property type="entry name" value="Ribosomal_uL22"/>
</dbReference>
<protein>
    <recommendedName>
        <fullName evidence="6 7">Large ribosomal subunit protein uL22</fullName>
    </recommendedName>
</protein>
<proteinExistence type="inferred from homology"/>
<comment type="function">
    <text evidence="7 10">This protein binds specifically to 23S rRNA; its binding is stimulated by other ribosomal proteins, e.g., L4, L17, and L20. It is important during the early stages of 50S assembly. It makes multiple contacts with different domains of the 23S rRNA in the assembled 50S subunit and ribosome.</text>
</comment>
<evidence type="ECO:0000256" key="9">
    <source>
        <dbReference type="RuleBase" id="RU004006"/>
    </source>
</evidence>
<evidence type="ECO:0000256" key="3">
    <source>
        <dbReference type="ARBA" id="ARBA00022884"/>
    </source>
</evidence>
<dbReference type="GO" id="GO:0022625">
    <property type="term" value="C:cytosolic large ribosomal subunit"/>
    <property type="evidence" value="ECO:0007669"/>
    <property type="project" value="TreeGrafter"/>
</dbReference>
<organism evidence="12 13">
    <name type="scientific">Candidatus Jorgensenbacteria bacterium RIFCSPLOWO2_12_FULL_42_11</name>
    <dbReference type="NCBI Taxonomy" id="1798473"/>
    <lineage>
        <taxon>Bacteria</taxon>
        <taxon>Candidatus Joergenseniibacteriota</taxon>
    </lineage>
</organism>
<dbReference type="NCBIfam" id="TIGR01044">
    <property type="entry name" value="rplV_bact"/>
    <property type="match status" value="1"/>
</dbReference>
<keyword evidence="3 7" id="KW-0694">RNA-binding</keyword>
<dbReference type="InterPro" id="IPR005727">
    <property type="entry name" value="Ribosomal_uL22_bac/chlpt-type"/>
</dbReference>
<comment type="subunit">
    <text evidence="7 9">Part of the 50S ribosomal subunit.</text>
</comment>
<dbReference type="Proteomes" id="UP000176633">
    <property type="component" value="Unassembled WGS sequence"/>
</dbReference>
<evidence type="ECO:0000256" key="5">
    <source>
        <dbReference type="ARBA" id="ARBA00023274"/>
    </source>
</evidence>
<evidence type="ECO:0000313" key="12">
    <source>
        <dbReference type="EMBL" id="OGG42970.1"/>
    </source>
</evidence>
<dbReference type="CDD" id="cd00336">
    <property type="entry name" value="Ribosomal_L22"/>
    <property type="match status" value="1"/>
</dbReference>
<reference evidence="12 13" key="1">
    <citation type="journal article" date="2016" name="Nat. Commun.">
        <title>Thousands of microbial genomes shed light on interconnected biogeochemical processes in an aquifer system.</title>
        <authorList>
            <person name="Anantharaman K."/>
            <person name="Brown C.T."/>
            <person name="Hug L.A."/>
            <person name="Sharon I."/>
            <person name="Castelle C.J."/>
            <person name="Probst A.J."/>
            <person name="Thomas B.C."/>
            <person name="Singh A."/>
            <person name="Wilkins M.J."/>
            <person name="Karaoz U."/>
            <person name="Brodie E.L."/>
            <person name="Williams K.H."/>
            <person name="Hubbard S.S."/>
            <person name="Banfield J.F."/>
        </authorList>
    </citation>
    <scope>NUCLEOTIDE SEQUENCE [LARGE SCALE GENOMIC DNA]</scope>
</reference>
<feature type="compositionally biased region" description="Basic and acidic residues" evidence="11">
    <location>
        <begin position="131"/>
        <end position="159"/>
    </location>
</feature>
<comment type="caution">
    <text evidence="12">The sequence shown here is derived from an EMBL/GenBank/DDBJ whole genome shotgun (WGS) entry which is preliminary data.</text>
</comment>
<evidence type="ECO:0000256" key="11">
    <source>
        <dbReference type="SAM" id="MobiDB-lite"/>
    </source>
</evidence>
<dbReference type="PANTHER" id="PTHR13501">
    <property type="entry name" value="CHLOROPLAST 50S RIBOSOMAL PROTEIN L22-RELATED"/>
    <property type="match status" value="1"/>
</dbReference>
<evidence type="ECO:0000256" key="4">
    <source>
        <dbReference type="ARBA" id="ARBA00022980"/>
    </source>
</evidence>
<dbReference type="PANTHER" id="PTHR13501:SF8">
    <property type="entry name" value="LARGE RIBOSOMAL SUBUNIT PROTEIN UL22M"/>
    <property type="match status" value="1"/>
</dbReference>
<dbReference type="EMBL" id="MFKM01000030">
    <property type="protein sequence ID" value="OGG42970.1"/>
    <property type="molecule type" value="Genomic_DNA"/>
</dbReference>
<dbReference type="PROSITE" id="PS00464">
    <property type="entry name" value="RIBOSOMAL_L22"/>
    <property type="match status" value="1"/>
</dbReference>
<gene>
    <name evidence="7" type="primary">rplV</name>
    <name evidence="12" type="ORF">A3G50_00310</name>
</gene>
<keyword evidence="5 7" id="KW-0687">Ribonucleoprotein</keyword>
<dbReference type="GO" id="GO:0003735">
    <property type="term" value="F:structural constituent of ribosome"/>
    <property type="evidence" value="ECO:0007669"/>
    <property type="project" value="InterPro"/>
</dbReference>
<comment type="similarity">
    <text evidence="1 7 8">Belongs to the universal ribosomal protein uL22 family.</text>
</comment>
<feature type="region of interest" description="Disordered" evidence="11">
    <location>
        <begin position="130"/>
        <end position="162"/>
    </location>
</feature>
<evidence type="ECO:0000256" key="6">
    <source>
        <dbReference type="ARBA" id="ARBA00035207"/>
    </source>
</evidence>
<dbReference type="Gene3D" id="3.90.470.10">
    <property type="entry name" value="Ribosomal protein L22/L17"/>
    <property type="match status" value="1"/>
</dbReference>